<evidence type="ECO:0000313" key="2">
    <source>
        <dbReference type="EMBL" id="MFD2597958.1"/>
    </source>
</evidence>
<dbReference type="InterPro" id="IPR041685">
    <property type="entry name" value="AAA_GajA/Old/RecF-like"/>
</dbReference>
<dbReference type="Proteomes" id="UP001597393">
    <property type="component" value="Unassembled WGS sequence"/>
</dbReference>
<reference evidence="3" key="1">
    <citation type="journal article" date="2019" name="Int. J. Syst. Evol. Microbiol.">
        <title>The Global Catalogue of Microorganisms (GCM) 10K type strain sequencing project: providing services to taxonomists for standard genome sequencing and annotation.</title>
        <authorList>
            <consortium name="The Broad Institute Genomics Platform"/>
            <consortium name="The Broad Institute Genome Sequencing Center for Infectious Disease"/>
            <person name="Wu L."/>
            <person name="Ma J."/>
        </authorList>
    </citation>
    <scope>NUCLEOTIDE SEQUENCE [LARGE SCALE GENOMIC DNA]</scope>
    <source>
        <strain evidence="3">KCTC 42248</strain>
    </source>
</reference>
<dbReference type="InterPro" id="IPR027417">
    <property type="entry name" value="P-loop_NTPase"/>
</dbReference>
<comment type="caution">
    <text evidence="2">The sequence shown here is derived from an EMBL/GenBank/DDBJ whole genome shotgun (WGS) entry which is preliminary data.</text>
</comment>
<name>A0ABW5NHE4_9SPHI</name>
<feature type="domain" description="Endonuclease GajA/Old nuclease/RecF-like AAA" evidence="1">
    <location>
        <begin position="15"/>
        <end position="380"/>
    </location>
</feature>
<dbReference type="RefSeq" id="WP_380867429.1">
    <property type="nucleotide sequence ID" value="NZ_JBHUMA010000004.1"/>
</dbReference>
<dbReference type="Gene3D" id="3.40.50.300">
    <property type="entry name" value="P-loop containing nucleotide triphosphate hydrolases"/>
    <property type="match status" value="1"/>
</dbReference>
<gene>
    <name evidence="2" type="ORF">ACFSQ3_03255</name>
</gene>
<accession>A0ABW5NHE4</accession>
<evidence type="ECO:0000259" key="1">
    <source>
        <dbReference type="Pfam" id="PF13175"/>
    </source>
</evidence>
<proteinExistence type="predicted"/>
<sequence>MINNSQYDIMPVIYFDNFRGFTDTFLPLKNTNFFVGENSTGKTSVLKLIKIVSDPRFWLMQDFNSEEAELGYFSEILSSNAQKKKYFEIGLLGDSKDKEANISAIKMKFFEKEGQPELREICLIDKTINFQAVIDDYGFKYRHSFIDLDNITESNKLKYFRRWVKSNGLQNKVYTKVNIEGSFFRQAFLLQIDTIISREIRRDDKKNEIKGFKIPSFLRDIAWLAPIRTEPKRTYDNYKINFNPDGTHAPYMLKKLLTSKRSSKKPNEVEGILKKFGQDSGLFEEIKITNLGKSDTSPFEIHIVINGNSLKITNVGYGVSQILPLIVEVIARPKKSWFAIQQPEIHLHPKGQAAFGDFMLKSFLREEKNFIVETHSDYTIDRYRLKMNKNFKEKNENPESQIVFFNRSLEGNKLTCIEIKDDGTLSEDQPKEFREFFIKEQFDLLKV</sequence>
<dbReference type="InterPro" id="IPR051396">
    <property type="entry name" value="Bact_Antivir_Def_Nuclease"/>
</dbReference>
<organism evidence="2 3">
    <name type="scientific">Sphingobacterium corticis</name>
    <dbReference type="NCBI Taxonomy" id="1812823"/>
    <lineage>
        <taxon>Bacteria</taxon>
        <taxon>Pseudomonadati</taxon>
        <taxon>Bacteroidota</taxon>
        <taxon>Sphingobacteriia</taxon>
        <taxon>Sphingobacteriales</taxon>
        <taxon>Sphingobacteriaceae</taxon>
        <taxon>Sphingobacterium</taxon>
    </lineage>
</organism>
<dbReference type="PANTHER" id="PTHR43581:SF2">
    <property type="entry name" value="EXCINUCLEASE ATPASE SUBUNIT"/>
    <property type="match status" value="1"/>
</dbReference>
<evidence type="ECO:0000313" key="3">
    <source>
        <dbReference type="Proteomes" id="UP001597393"/>
    </source>
</evidence>
<dbReference type="EMBL" id="JBHUMA010000004">
    <property type="protein sequence ID" value="MFD2597958.1"/>
    <property type="molecule type" value="Genomic_DNA"/>
</dbReference>
<protein>
    <submittedName>
        <fullName evidence="2">AAA family ATPase</fullName>
    </submittedName>
</protein>
<dbReference type="SUPFAM" id="SSF52540">
    <property type="entry name" value="P-loop containing nucleoside triphosphate hydrolases"/>
    <property type="match status" value="1"/>
</dbReference>
<keyword evidence="3" id="KW-1185">Reference proteome</keyword>
<dbReference type="Pfam" id="PF13175">
    <property type="entry name" value="AAA_15"/>
    <property type="match status" value="1"/>
</dbReference>
<dbReference type="PANTHER" id="PTHR43581">
    <property type="entry name" value="ATP/GTP PHOSPHATASE"/>
    <property type="match status" value="1"/>
</dbReference>